<reference evidence="2" key="1">
    <citation type="submission" date="2003-09" db="EMBL/GenBank/DDBJ databases">
        <title>Characterization of pSCL2, a giant linear plasmid in Streptomyces clavuligerus.</title>
        <authorList>
            <person name="Wu W."/>
            <person name="Roy K.L."/>
        </authorList>
    </citation>
    <scope>NUCLEOTIDE SEQUENCE</scope>
    <source>
        <plasmid evidence="2">pSCL2</plasmid>
    </source>
</reference>
<accession>Q6TMS7</accession>
<accession>B5GQZ3</accession>
<geneLocation type="plasmid" evidence="2">
    <name>pSCL2</name>
</geneLocation>
<proteinExistence type="predicted"/>
<protein>
    <submittedName>
        <fullName evidence="2">Uncharacterized protein</fullName>
    </submittedName>
</protein>
<evidence type="ECO:0000256" key="1">
    <source>
        <dbReference type="SAM" id="MobiDB-lite"/>
    </source>
</evidence>
<organism evidence="2">
    <name type="scientific">Streptomyces clavuligerus</name>
    <dbReference type="NCBI Taxonomy" id="1901"/>
    <lineage>
        <taxon>Bacteria</taxon>
        <taxon>Bacillati</taxon>
        <taxon>Actinomycetota</taxon>
        <taxon>Actinomycetes</taxon>
        <taxon>Kitasatosporales</taxon>
        <taxon>Streptomycetaceae</taxon>
        <taxon>Streptomyces</taxon>
    </lineage>
</organism>
<evidence type="ECO:0000313" key="2">
    <source>
        <dbReference type="EMBL" id="AAQ93546.1"/>
    </source>
</evidence>
<gene>
    <name evidence="2" type="ORF">pSCL2.5.424.6</name>
</gene>
<dbReference type="AlphaFoldDB" id="Q6TMS7"/>
<keyword evidence="2" id="KW-0614">Plasmid</keyword>
<feature type="region of interest" description="Disordered" evidence="1">
    <location>
        <begin position="1"/>
        <end position="23"/>
    </location>
</feature>
<sequence length="121" mass="12771">MDGGRDRAMSSTPPPDSWSTQVDGETVALPSTVAGIRAALPDARRAEFDAALAELDAVGAPEELRTLRLVRLVRLVWWALEAVPGAVEETDAEIARLRAGDYSGVVTLDENGDLVSLDGAA</sequence>
<name>Q6TMS7_STRCL</name>
<dbReference type="EMBL" id="AY392415">
    <property type="protein sequence ID" value="AAQ93546.1"/>
    <property type="molecule type" value="Genomic_DNA"/>
</dbReference>